<keyword evidence="1" id="KW-0805">Transcription regulation</keyword>
<feature type="compositionally biased region" description="Basic residues" evidence="3">
    <location>
        <begin position="59"/>
        <end position="71"/>
    </location>
</feature>
<evidence type="ECO:0000256" key="2">
    <source>
        <dbReference type="ARBA" id="ARBA00023163"/>
    </source>
</evidence>
<evidence type="ECO:0000256" key="3">
    <source>
        <dbReference type="SAM" id="MobiDB-lite"/>
    </source>
</evidence>
<dbReference type="InterPro" id="IPR050359">
    <property type="entry name" value="bHLH_transcription_factors"/>
</dbReference>
<dbReference type="SUPFAM" id="SSF47459">
    <property type="entry name" value="HLH, helix-loop-helix DNA-binding domain"/>
    <property type="match status" value="1"/>
</dbReference>
<feature type="compositionally biased region" description="Acidic residues" evidence="3">
    <location>
        <begin position="39"/>
        <end position="54"/>
    </location>
</feature>
<dbReference type="Pfam" id="PF00010">
    <property type="entry name" value="HLH"/>
    <property type="match status" value="1"/>
</dbReference>
<dbReference type="InterPro" id="IPR011598">
    <property type="entry name" value="bHLH_dom"/>
</dbReference>
<name>A0A9Q0DJ44_9TELE</name>
<evidence type="ECO:0000256" key="1">
    <source>
        <dbReference type="ARBA" id="ARBA00023015"/>
    </source>
</evidence>
<dbReference type="SMART" id="SM00353">
    <property type="entry name" value="HLH"/>
    <property type="match status" value="1"/>
</dbReference>
<dbReference type="GO" id="GO:0046983">
    <property type="term" value="F:protein dimerization activity"/>
    <property type="evidence" value="ECO:0007669"/>
    <property type="project" value="InterPro"/>
</dbReference>
<dbReference type="Proteomes" id="UP001148018">
    <property type="component" value="Unassembled WGS sequence"/>
</dbReference>
<gene>
    <name evidence="5" type="ORF">NHX12_010098</name>
</gene>
<sequence>MSCSSVEGSEFSEEELELGGLGPGDDGECSDSSGKEPFQDQDSEGSASDLEDTGEGSAKKRSRPVRSKARRVAANVRERKRIMDYNQAFNALRVVLNHDLSGKRLSKISTLQRAINRISALSVFLSTNPAAAVATATATTGGKNCSHRECNNRSSSSSSATTVAGPGGMRATSRLEQNPRVAAAPRPEPQAYVPWPASHHLPHQIPSQQAANVHRLPGEPLLFMDTAGTSCPPSPHYPCYPNDGGQHYTSHGHCGSPGERPPSPLRYPQVSDGLGYQPGVWASCAQGYVDSFAEPSPPLGLPWQVNYLQEPRAQHSLSLL</sequence>
<dbReference type="GO" id="GO:0000981">
    <property type="term" value="F:DNA-binding transcription factor activity, RNA polymerase II-specific"/>
    <property type="evidence" value="ECO:0007669"/>
    <property type="project" value="TreeGrafter"/>
</dbReference>
<evidence type="ECO:0000259" key="4">
    <source>
        <dbReference type="PROSITE" id="PS50888"/>
    </source>
</evidence>
<accession>A0A9Q0DJ44</accession>
<dbReference type="InterPro" id="IPR036638">
    <property type="entry name" value="HLH_DNA-bd_sf"/>
</dbReference>
<reference evidence="5" key="1">
    <citation type="submission" date="2022-07" db="EMBL/GenBank/DDBJ databases">
        <title>Chromosome-level genome of Muraenolepis orangiensis.</title>
        <authorList>
            <person name="Kim J."/>
        </authorList>
    </citation>
    <scope>NUCLEOTIDE SEQUENCE</scope>
    <source>
        <strain evidence="5">KU_S4_2022</strain>
        <tissue evidence="5">Muscle</tissue>
    </source>
</reference>
<dbReference type="GO" id="GO:0070888">
    <property type="term" value="F:E-box binding"/>
    <property type="evidence" value="ECO:0007669"/>
    <property type="project" value="TreeGrafter"/>
</dbReference>
<keyword evidence="6" id="KW-1185">Reference proteome</keyword>
<dbReference type="GO" id="GO:0005634">
    <property type="term" value="C:nucleus"/>
    <property type="evidence" value="ECO:0007669"/>
    <property type="project" value="TreeGrafter"/>
</dbReference>
<comment type="caution">
    <text evidence="5">The sequence shown here is derived from an EMBL/GenBank/DDBJ whole genome shotgun (WGS) entry which is preliminary data.</text>
</comment>
<dbReference type="PANTHER" id="PTHR19290">
    <property type="entry name" value="BASIC HELIX-LOOP-HELIX PROTEIN NEUROGENIN-RELATED"/>
    <property type="match status" value="1"/>
</dbReference>
<evidence type="ECO:0000313" key="5">
    <source>
        <dbReference type="EMBL" id="KAJ3589252.1"/>
    </source>
</evidence>
<proteinExistence type="predicted"/>
<dbReference type="GO" id="GO:0061564">
    <property type="term" value="P:axon development"/>
    <property type="evidence" value="ECO:0007669"/>
    <property type="project" value="TreeGrafter"/>
</dbReference>
<keyword evidence="2" id="KW-0804">Transcription</keyword>
<dbReference type="Gene3D" id="4.10.280.10">
    <property type="entry name" value="Helix-loop-helix DNA-binding domain"/>
    <property type="match status" value="1"/>
</dbReference>
<dbReference type="GO" id="GO:0045944">
    <property type="term" value="P:positive regulation of transcription by RNA polymerase II"/>
    <property type="evidence" value="ECO:0007669"/>
    <property type="project" value="TreeGrafter"/>
</dbReference>
<dbReference type="PANTHER" id="PTHR19290:SF163">
    <property type="entry name" value="BASIC HELIX-LOOP-HELIX NEURAL TRANSCRIPTION FACTOR TAP"/>
    <property type="match status" value="1"/>
</dbReference>
<dbReference type="AlphaFoldDB" id="A0A9Q0DJ44"/>
<dbReference type="CDD" id="cd18912">
    <property type="entry name" value="bHLH_TS_bHLHa9"/>
    <property type="match status" value="1"/>
</dbReference>
<feature type="region of interest" description="Disordered" evidence="3">
    <location>
        <begin position="141"/>
        <end position="172"/>
    </location>
</feature>
<dbReference type="GO" id="GO:0007423">
    <property type="term" value="P:sensory organ development"/>
    <property type="evidence" value="ECO:0007669"/>
    <property type="project" value="TreeGrafter"/>
</dbReference>
<evidence type="ECO:0000313" key="6">
    <source>
        <dbReference type="Proteomes" id="UP001148018"/>
    </source>
</evidence>
<organism evidence="5 6">
    <name type="scientific">Muraenolepis orangiensis</name>
    <name type="common">Patagonian moray cod</name>
    <dbReference type="NCBI Taxonomy" id="630683"/>
    <lineage>
        <taxon>Eukaryota</taxon>
        <taxon>Metazoa</taxon>
        <taxon>Chordata</taxon>
        <taxon>Craniata</taxon>
        <taxon>Vertebrata</taxon>
        <taxon>Euteleostomi</taxon>
        <taxon>Actinopterygii</taxon>
        <taxon>Neopterygii</taxon>
        <taxon>Teleostei</taxon>
        <taxon>Neoteleostei</taxon>
        <taxon>Acanthomorphata</taxon>
        <taxon>Zeiogadaria</taxon>
        <taxon>Gadariae</taxon>
        <taxon>Gadiformes</taxon>
        <taxon>Muraenolepidoidei</taxon>
        <taxon>Muraenolepididae</taxon>
        <taxon>Muraenolepis</taxon>
    </lineage>
</organism>
<dbReference type="EMBL" id="JANIIK010000115">
    <property type="protein sequence ID" value="KAJ3589252.1"/>
    <property type="molecule type" value="Genomic_DNA"/>
</dbReference>
<feature type="region of interest" description="Disordered" evidence="3">
    <location>
        <begin position="1"/>
        <end position="73"/>
    </location>
</feature>
<dbReference type="PROSITE" id="PS50888">
    <property type="entry name" value="BHLH"/>
    <property type="match status" value="1"/>
</dbReference>
<feature type="domain" description="BHLH" evidence="4">
    <location>
        <begin position="69"/>
        <end position="121"/>
    </location>
</feature>
<protein>
    <recommendedName>
        <fullName evidence="4">BHLH domain-containing protein</fullName>
    </recommendedName>
</protein>
<dbReference type="OrthoDB" id="6241467at2759"/>